<evidence type="ECO:0000313" key="7">
    <source>
        <dbReference type="EMBL" id="KAG0282536.1"/>
    </source>
</evidence>
<dbReference type="Gene3D" id="3.20.20.370">
    <property type="entry name" value="Glycoside hydrolase/deacetylase"/>
    <property type="match status" value="1"/>
</dbReference>
<dbReference type="PROSITE" id="PS51677">
    <property type="entry name" value="NODB"/>
    <property type="match status" value="1"/>
</dbReference>
<dbReference type="PANTHER" id="PTHR46471">
    <property type="entry name" value="CHITIN DEACETYLASE"/>
    <property type="match status" value="1"/>
</dbReference>
<keyword evidence="5" id="KW-0119">Carbohydrate metabolism</keyword>
<evidence type="ECO:0000256" key="1">
    <source>
        <dbReference type="ARBA" id="ARBA00001941"/>
    </source>
</evidence>
<name>A0ABQ7JPS4_9FUNG</name>
<proteinExistence type="predicted"/>
<dbReference type="PANTHER" id="PTHR46471:SF2">
    <property type="entry name" value="CHITIN DEACETYLASE-RELATED"/>
    <property type="match status" value="1"/>
</dbReference>
<dbReference type="InterPro" id="IPR011330">
    <property type="entry name" value="Glyco_hydro/deAcase_b/a-brl"/>
</dbReference>
<keyword evidence="2" id="KW-0479">Metal-binding</keyword>
<keyword evidence="3" id="KW-0732">Signal</keyword>
<reference evidence="7 8" key="1">
    <citation type="journal article" date="2020" name="Fungal Divers.">
        <title>Resolving the Mortierellaceae phylogeny through synthesis of multi-gene phylogenetics and phylogenomics.</title>
        <authorList>
            <person name="Vandepol N."/>
            <person name="Liber J."/>
            <person name="Desiro A."/>
            <person name="Na H."/>
            <person name="Kennedy M."/>
            <person name="Barry K."/>
            <person name="Grigoriev I.V."/>
            <person name="Miller A.N."/>
            <person name="O'Donnell K."/>
            <person name="Stajich J.E."/>
            <person name="Bonito G."/>
        </authorList>
    </citation>
    <scope>NUCLEOTIDE SEQUENCE [LARGE SCALE GENOMIC DNA]</scope>
    <source>
        <strain evidence="7 8">AD045</strain>
    </source>
</reference>
<evidence type="ECO:0000256" key="3">
    <source>
        <dbReference type="ARBA" id="ARBA00022729"/>
    </source>
</evidence>
<organism evidence="7 8">
    <name type="scientific">Linnemannia gamsii</name>
    <dbReference type="NCBI Taxonomy" id="64522"/>
    <lineage>
        <taxon>Eukaryota</taxon>
        <taxon>Fungi</taxon>
        <taxon>Fungi incertae sedis</taxon>
        <taxon>Mucoromycota</taxon>
        <taxon>Mortierellomycotina</taxon>
        <taxon>Mortierellomycetes</taxon>
        <taxon>Mortierellales</taxon>
        <taxon>Mortierellaceae</taxon>
        <taxon>Linnemannia</taxon>
    </lineage>
</organism>
<accession>A0ABQ7JPS4</accession>
<evidence type="ECO:0000256" key="2">
    <source>
        <dbReference type="ARBA" id="ARBA00022723"/>
    </source>
</evidence>
<protein>
    <submittedName>
        <fullName evidence="7">Chitin deacetylase</fullName>
    </submittedName>
</protein>
<dbReference type="InterPro" id="IPR002509">
    <property type="entry name" value="NODB_dom"/>
</dbReference>
<keyword evidence="4" id="KW-0378">Hydrolase</keyword>
<keyword evidence="8" id="KW-1185">Reference proteome</keyword>
<dbReference type="Proteomes" id="UP001194696">
    <property type="component" value="Unassembled WGS sequence"/>
</dbReference>
<evidence type="ECO:0000259" key="6">
    <source>
        <dbReference type="PROSITE" id="PS51677"/>
    </source>
</evidence>
<feature type="domain" description="NodB homology" evidence="6">
    <location>
        <begin position="1"/>
        <end position="116"/>
    </location>
</feature>
<evidence type="ECO:0000313" key="8">
    <source>
        <dbReference type="Proteomes" id="UP001194696"/>
    </source>
</evidence>
<dbReference type="EMBL" id="JAAAIM010001046">
    <property type="protein sequence ID" value="KAG0282536.1"/>
    <property type="molecule type" value="Genomic_DNA"/>
</dbReference>
<comment type="cofactor">
    <cofactor evidence="1">
        <name>Co(2+)</name>
        <dbReference type="ChEBI" id="CHEBI:48828"/>
    </cofactor>
</comment>
<gene>
    <name evidence="7" type="primary">CDA2_1</name>
    <name evidence="7" type="ORF">BGZ96_000369</name>
</gene>
<comment type="caution">
    <text evidence="7">The sequence shown here is derived from an EMBL/GenBank/DDBJ whole genome shotgun (WGS) entry which is preliminary data.</text>
</comment>
<evidence type="ECO:0000256" key="4">
    <source>
        <dbReference type="ARBA" id="ARBA00022801"/>
    </source>
</evidence>
<dbReference type="SUPFAM" id="SSF88713">
    <property type="entry name" value="Glycoside hydrolase/deacetylase"/>
    <property type="match status" value="1"/>
</dbReference>
<evidence type="ECO:0000256" key="5">
    <source>
        <dbReference type="ARBA" id="ARBA00023277"/>
    </source>
</evidence>
<sequence length="132" mass="14928">MGSRQIRMEMTELDIALENLIGVKLSYMRPPYGSLSTTAETTLVSMGYNIVLWSVDTNDWRHPDDINESLIPIREAINSGDEQGPVILMHDTIEKTVTELTPQAIDLIRSNGFKMVTVGECLGKPENEWYRN</sequence>